<accession>A0A078A5U1</accession>
<dbReference type="Proteomes" id="UP000039865">
    <property type="component" value="Unassembled WGS sequence"/>
</dbReference>
<feature type="region of interest" description="Disordered" evidence="1">
    <location>
        <begin position="307"/>
        <end position="332"/>
    </location>
</feature>
<evidence type="ECO:0000256" key="1">
    <source>
        <dbReference type="SAM" id="MobiDB-lite"/>
    </source>
</evidence>
<keyword evidence="3" id="KW-1185">Reference proteome</keyword>
<gene>
    <name evidence="2" type="primary">Contig15028.g16012</name>
    <name evidence="2" type="ORF">STYLEM_6522</name>
</gene>
<dbReference type="AlphaFoldDB" id="A0A078A5U1"/>
<sequence>MINAIRRVSIFQLPEDYKSKSNYENEEDEKKQNDKKKYILINTSPDKPFNKKATLKKQNVQSKLFDDQGKLKYENLKFDRDELFRKVPVFEVPTMNFSRLDQDEDDEEPNDSKVRLITKGDRVSVIHKGCSWVHLKDLILNANNSNSQALEYLKEYREDQNYQNLKKPNLPFYFIQRKNMLKLKKYIMKHRDVFQNITQKSVLGYDLQQIIKDFNLSEELGDFRRSTSLRNSKVSPRRKLTLFHIKDLKHHHQRNNSSSFSQSENPDEIPLNLKSFLIKPSSINNQTYRDKLIKAIENMEKQTEIRESHFKTSCKIQSPTPLRDNSQLSSTMNSKRLKRNLKFIHDSPLSQLIQFREQSQTMNKKKEKLEQDLLSNSENMQVLSTRSDVKTQFKSQMRPPLLDNMLRIQNNNLMDMIKSKNNKHRMQPNLFLPLEIKKQAFIRKPQYIINTYHTSNTSMDFRSQDLSKRDVQIFSDKSFSNWNENSSKNQLKTRNMILSEKSQKFSNQLKPLDVSRSRSVINNTFLNRINTDSNKNL</sequence>
<reference evidence="2 3" key="1">
    <citation type="submission" date="2014-06" db="EMBL/GenBank/DDBJ databases">
        <authorList>
            <person name="Swart Estienne"/>
        </authorList>
    </citation>
    <scope>NUCLEOTIDE SEQUENCE [LARGE SCALE GENOMIC DNA]</scope>
    <source>
        <strain evidence="2 3">130c</strain>
    </source>
</reference>
<evidence type="ECO:0000313" key="2">
    <source>
        <dbReference type="EMBL" id="CDW77559.1"/>
    </source>
</evidence>
<dbReference type="EMBL" id="CCKQ01006259">
    <property type="protein sequence ID" value="CDW77559.1"/>
    <property type="molecule type" value="Genomic_DNA"/>
</dbReference>
<dbReference type="InParanoid" id="A0A078A5U1"/>
<proteinExistence type="predicted"/>
<name>A0A078A5U1_STYLE</name>
<organism evidence="2 3">
    <name type="scientific">Stylonychia lemnae</name>
    <name type="common">Ciliate</name>
    <dbReference type="NCBI Taxonomy" id="5949"/>
    <lineage>
        <taxon>Eukaryota</taxon>
        <taxon>Sar</taxon>
        <taxon>Alveolata</taxon>
        <taxon>Ciliophora</taxon>
        <taxon>Intramacronucleata</taxon>
        <taxon>Spirotrichea</taxon>
        <taxon>Stichotrichia</taxon>
        <taxon>Sporadotrichida</taxon>
        <taxon>Oxytrichidae</taxon>
        <taxon>Stylonychinae</taxon>
        <taxon>Stylonychia</taxon>
    </lineage>
</organism>
<feature type="compositionally biased region" description="Polar residues" evidence="1">
    <location>
        <begin position="314"/>
        <end position="332"/>
    </location>
</feature>
<protein>
    <submittedName>
        <fullName evidence="2">Uncharacterized protein</fullName>
    </submittedName>
</protein>
<evidence type="ECO:0000313" key="3">
    <source>
        <dbReference type="Proteomes" id="UP000039865"/>
    </source>
</evidence>